<dbReference type="EMBL" id="NVDG01000088">
    <property type="protein sequence ID" value="PFU37219.1"/>
    <property type="molecule type" value="Genomic_DNA"/>
</dbReference>
<dbReference type="GO" id="GO:0043041">
    <property type="term" value="P:amino acid activation for nonribosomal peptide biosynthetic process"/>
    <property type="evidence" value="ECO:0007669"/>
    <property type="project" value="TreeGrafter"/>
</dbReference>
<feature type="non-terminal residue" evidence="4">
    <location>
        <position position="119"/>
    </location>
</feature>
<dbReference type="FunFam" id="3.30.300.30:FF:000010">
    <property type="entry name" value="Enterobactin synthetase component F"/>
    <property type="match status" value="1"/>
</dbReference>
<dbReference type="InterPro" id="IPR025110">
    <property type="entry name" value="AMP-bd_C"/>
</dbReference>
<accession>A0A2B3TSL5</accession>
<dbReference type="PANTHER" id="PTHR45527">
    <property type="entry name" value="NONRIBOSOMAL PEPTIDE SYNTHETASE"/>
    <property type="match status" value="1"/>
</dbReference>
<dbReference type="GO" id="GO:0005829">
    <property type="term" value="C:cytosol"/>
    <property type="evidence" value="ECO:0007669"/>
    <property type="project" value="TreeGrafter"/>
</dbReference>
<dbReference type="InterPro" id="IPR045851">
    <property type="entry name" value="AMP-bd_C_sf"/>
</dbReference>
<dbReference type="Gene3D" id="3.30.300.30">
    <property type="match status" value="1"/>
</dbReference>
<sequence>MKIRGYRIELGEVESAIQKVNLVQEATVIVRESKDGLKQLCAYFVGEESLTLAQLREEMSKELPEYMIPSYFVQLVQMPLTPNGKVDRKALPEPEGNLQIGIEYVAPRTRIEKQLIEIW</sequence>
<dbReference type="Pfam" id="PF13193">
    <property type="entry name" value="AMP-binding_C"/>
    <property type="match status" value="1"/>
</dbReference>
<gene>
    <name evidence="4" type="ORF">COK86_29570</name>
</gene>
<dbReference type="GO" id="GO:0031177">
    <property type="term" value="F:phosphopantetheine binding"/>
    <property type="evidence" value="ECO:0007669"/>
    <property type="project" value="TreeGrafter"/>
</dbReference>
<evidence type="ECO:0000259" key="3">
    <source>
        <dbReference type="Pfam" id="PF13193"/>
    </source>
</evidence>
<dbReference type="AlphaFoldDB" id="A0A2B3TSL5"/>
<keyword evidence="1" id="KW-0596">Phosphopantetheine</keyword>
<evidence type="ECO:0000313" key="4">
    <source>
        <dbReference type="EMBL" id="PFU37219.1"/>
    </source>
</evidence>
<proteinExistence type="predicted"/>
<evidence type="ECO:0000256" key="2">
    <source>
        <dbReference type="ARBA" id="ARBA00022553"/>
    </source>
</evidence>
<reference evidence="4 5" key="1">
    <citation type="submission" date="2017-09" db="EMBL/GenBank/DDBJ databases">
        <title>Large-scale bioinformatics analysis of Bacillus genomes uncovers conserved roles of natural products in bacterial physiology.</title>
        <authorList>
            <consortium name="Agbiome Team Llc"/>
            <person name="Bleich R.M."/>
            <person name="Grubbs K.J."/>
            <person name="Santa Maria K.C."/>
            <person name="Allen S.E."/>
            <person name="Farag S."/>
            <person name="Shank E.A."/>
            <person name="Bowers A."/>
        </authorList>
    </citation>
    <scope>NUCLEOTIDE SEQUENCE [LARGE SCALE GENOMIC DNA]</scope>
    <source>
        <strain evidence="4 5">AFS061806</strain>
    </source>
</reference>
<protein>
    <recommendedName>
        <fullName evidence="3">AMP-binding enzyme C-terminal domain-containing protein</fullName>
    </recommendedName>
</protein>
<evidence type="ECO:0000256" key="1">
    <source>
        <dbReference type="ARBA" id="ARBA00022450"/>
    </source>
</evidence>
<keyword evidence="2" id="KW-0597">Phosphoprotein</keyword>
<evidence type="ECO:0000313" key="5">
    <source>
        <dbReference type="Proteomes" id="UP000224076"/>
    </source>
</evidence>
<organism evidence="4 5">
    <name type="scientific">Bacillus cereus</name>
    <dbReference type="NCBI Taxonomy" id="1396"/>
    <lineage>
        <taxon>Bacteria</taxon>
        <taxon>Bacillati</taxon>
        <taxon>Bacillota</taxon>
        <taxon>Bacilli</taxon>
        <taxon>Bacillales</taxon>
        <taxon>Bacillaceae</taxon>
        <taxon>Bacillus</taxon>
        <taxon>Bacillus cereus group</taxon>
    </lineage>
</organism>
<dbReference type="PANTHER" id="PTHR45527:SF1">
    <property type="entry name" value="FATTY ACID SYNTHASE"/>
    <property type="match status" value="1"/>
</dbReference>
<name>A0A2B3TSL5_BACCE</name>
<dbReference type="GO" id="GO:0044550">
    <property type="term" value="P:secondary metabolite biosynthetic process"/>
    <property type="evidence" value="ECO:0007669"/>
    <property type="project" value="TreeGrafter"/>
</dbReference>
<dbReference type="SUPFAM" id="SSF56801">
    <property type="entry name" value="Acetyl-CoA synthetase-like"/>
    <property type="match status" value="1"/>
</dbReference>
<comment type="caution">
    <text evidence="4">The sequence shown here is derived from an EMBL/GenBank/DDBJ whole genome shotgun (WGS) entry which is preliminary data.</text>
</comment>
<feature type="domain" description="AMP-binding enzyme C-terminal" evidence="3">
    <location>
        <begin position="12"/>
        <end position="85"/>
    </location>
</feature>
<dbReference type="Proteomes" id="UP000224076">
    <property type="component" value="Unassembled WGS sequence"/>
</dbReference>